<protein>
    <submittedName>
        <fullName evidence="5">3 beta-hydroxysteroid dehydrogenase/Delta 5--&gt;4-isomerase type 1</fullName>
    </submittedName>
</protein>
<accession>A0A423SY39</accession>
<sequence>MPDLTVAVVGGSGFLGRHVVAQLEQWAAEGQVDGWGVKQVRVLDIVQQDADTGSKGVAIFEECDIRNADQLTRSLKGADAVVNCAAVSPDITQDEVRCGPDMWRVNVDGVRNLVQACREAGVGVLVHTSTLAVKMGGQKLMEHTESLTPHISEDALILGDYARGRVRAEELVLEAHNGPTQAGTRLRTVVLRPPLLYGEGDRAFVPYVLRLARAGANTMPSFGNPDAFQQAAYVGNAAAAHVMALRKLLREEDAGELQHVGGLPVYVTDDTPPNSLPGLAYPFLRHLDLQPARNLSYWTVAILLLLAKAWGAVLSALGMGSPGPSALPSWTIHRLGQTIAVVSRMRAELSMGYAPPFSWPEALARSTAYYSAAFPGEKAVEVSPTGVAL</sequence>
<name>A0A423SY39_PENVA</name>
<evidence type="ECO:0000256" key="3">
    <source>
        <dbReference type="RuleBase" id="RU004475"/>
    </source>
</evidence>
<dbReference type="InterPro" id="IPR050177">
    <property type="entry name" value="Lipid_A_modif_metabolic_enz"/>
</dbReference>
<dbReference type="OrthoDB" id="2735536at2759"/>
<dbReference type="Proteomes" id="UP000283509">
    <property type="component" value="Unassembled WGS sequence"/>
</dbReference>
<evidence type="ECO:0000313" key="5">
    <source>
        <dbReference type="EMBL" id="ROT69102.1"/>
    </source>
</evidence>
<organism evidence="5 6">
    <name type="scientific">Penaeus vannamei</name>
    <name type="common">Whiteleg shrimp</name>
    <name type="synonym">Litopenaeus vannamei</name>
    <dbReference type="NCBI Taxonomy" id="6689"/>
    <lineage>
        <taxon>Eukaryota</taxon>
        <taxon>Metazoa</taxon>
        <taxon>Ecdysozoa</taxon>
        <taxon>Arthropoda</taxon>
        <taxon>Crustacea</taxon>
        <taxon>Multicrustacea</taxon>
        <taxon>Malacostraca</taxon>
        <taxon>Eumalacostraca</taxon>
        <taxon>Eucarida</taxon>
        <taxon>Decapoda</taxon>
        <taxon>Dendrobranchiata</taxon>
        <taxon>Penaeoidea</taxon>
        <taxon>Penaeidae</taxon>
        <taxon>Penaeus</taxon>
    </lineage>
</organism>
<keyword evidence="2 3" id="KW-0560">Oxidoreductase</keyword>
<comment type="caution">
    <text evidence="5">The sequence shown here is derived from an EMBL/GenBank/DDBJ whole genome shotgun (WGS) entry which is preliminary data.</text>
</comment>
<dbReference type="InterPro" id="IPR036291">
    <property type="entry name" value="NAD(P)-bd_dom_sf"/>
</dbReference>
<dbReference type="GO" id="GO:0016616">
    <property type="term" value="F:oxidoreductase activity, acting on the CH-OH group of donors, NAD or NADP as acceptor"/>
    <property type="evidence" value="ECO:0007669"/>
    <property type="project" value="InterPro"/>
</dbReference>
<evidence type="ECO:0000256" key="2">
    <source>
        <dbReference type="ARBA" id="ARBA00023002"/>
    </source>
</evidence>
<keyword evidence="6" id="KW-1185">Reference proteome</keyword>
<evidence type="ECO:0000313" key="6">
    <source>
        <dbReference type="Proteomes" id="UP000283509"/>
    </source>
</evidence>
<evidence type="ECO:0000256" key="1">
    <source>
        <dbReference type="ARBA" id="ARBA00009219"/>
    </source>
</evidence>
<keyword evidence="5" id="KW-0413">Isomerase</keyword>
<dbReference type="Gene3D" id="3.40.50.720">
    <property type="entry name" value="NAD(P)-binding Rossmann-like Domain"/>
    <property type="match status" value="1"/>
</dbReference>
<feature type="domain" description="3-beta hydroxysteroid dehydrogenase/isomerase" evidence="4">
    <location>
        <begin position="7"/>
        <end position="293"/>
    </location>
</feature>
<dbReference type="STRING" id="6689.A0A423SY39"/>
<dbReference type="InterPro" id="IPR002225">
    <property type="entry name" value="3Beta_OHSteriod_DH/Estase"/>
</dbReference>
<evidence type="ECO:0000259" key="4">
    <source>
        <dbReference type="Pfam" id="PF01073"/>
    </source>
</evidence>
<dbReference type="GO" id="GO:0006694">
    <property type="term" value="P:steroid biosynthetic process"/>
    <property type="evidence" value="ECO:0007669"/>
    <property type="project" value="InterPro"/>
</dbReference>
<proteinExistence type="inferred from homology"/>
<dbReference type="SUPFAM" id="SSF51735">
    <property type="entry name" value="NAD(P)-binding Rossmann-fold domains"/>
    <property type="match status" value="1"/>
</dbReference>
<dbReference type="EMBL" id="QCYY01002607">
    <property type="protein sequence ID" value="ROT69102.1"/>
    <property type="molecule type" value="Genomic_DNA"/>
</dbReference>
<comment type="similarity">
    <text evidence="1 3">Belongs to the 3-beta-HSD family.</text>
</comment>
<dbReference type="PANTHER" id="PTHR43245:SF51">
    <property type="entry name" value="SHORT CHAIN DEHYDROGENASE_REDUCTASE FAMILY 42E, MEMBER 2"/>
    <property type="match status" value="1"/>
</dbReference>
<reference evidence="5 6" key="2">
    <citation type="submission" date="2019-01" db="EMBL/GenBank/DDBJ databases">
        <title>The decoding of complex shrimp genome reveals the adaptation for benthos swimmer, frequently molting mechanism and breeding impact on genome.</title>
        <authorList>
            <person name="Sun Y."/>
            <person name="Gao Y."/>
            <person name="Yu Y."/>
        </authorList>
    </citation>
    <scope>NUCLEOTIDE SEQUENCE [LARGE SCALE GENOMIC DNA]</scope>
    <source>
        <tissue evidence="5">Muscle</tissue>
    </source>
</reference>
<dbReference type="GO" id="GO:0016853">
    <property type="term" value="F:isomerase activity"/>
    <property type="evidence" value="ECO:0007669"/>
    <property type="project" value="UniProtKB-KW"/>
</dbReference>
<gene>
    <name evidence="5" type="ORF">C7M84_012759</name>
</gene>
<dbReference type="AlphaFoldDB" id="A0A423SY39"/>
<dbReference type="Pfam" id="PF01073">
    <property type="entry name" value="3Beta_HSD"/>
    <property type="match status" value="1"/>
</dbReference>
<dbReference type="PANTHER" id="PTHR43245">
    <property type="entry name" value="BIFUNCTIONAL POLYMYXIN RESISTANCE PROTEIN ARNA"/>
    <property type="match status" value="1"/>
</dbReference>
<reference evidence="5 6" key="1">
    <citation type="submission" date="2018-04" db="EMBL/GenBank/DDBJ databases">
        <authorList>
            <person name="Zhang X."/>
            <person name="Yuan J."/>
            <person name="Li F."/>
            <person name="Xiang J."/>
        </authorList>
    </citation>
    <scope>NUCLEOTIDE SEQUENCE [LARGE SCALE GENOMIC DNA]</scope>
    <source>
        <tissue evidence="5">Muscle</tissue>
    </source>
</reference>